<keyword evidence="6" id="KW-1185">Reference proteome</keyword>
<dbReference type="InterPro" id="IPR011711">
    <property type="entry name" value="GntR_C"/>
</dbReference>
<feature type="domain" description="HTH gntR-type" evidence="4">
    <location>
        <begin position="3"/>
        <end position="73"/>
    </location>
</feature>
<dbReference type="OrthoDB" id="9812645at2"/>
<evidence type="ECO:0000259" key="4">
    <source>
        <dbReference type="PROSITE" id="PS50949"/>
    </source>
</evidence>
<proteinExistence type="predicted"/>
<evidence type="ECO:0000256" key="2">
    <source>
        <dbReference type="ARBA" id="ARBA00023125"/>
    </source>
</evidence>
<name>A0A062U9M8_9PROT</name>
<protein>
    <recommendedName>
        <fullName evidence="4">HTH gntR-type domain-containing protein</fullName>
    </recommendedName>
</protein>
<dbReference type="SUPFAM" id="SSF48008">
    <property type="entry name" value="GntR ligand-binding domain-like"/>
    <property type="match status" value="1"/>
</dbReference>
<dbReference type="eggNOG" id="COG2186">
    <property type="taxonomic scope" value="Bacteria"/>
</dbReference>
<dbReference type="InterPro" id="IPR008920">
    <property type="entry name" value="TF_FadR/GntR_C"/>
</dbReference>
<dbReference type="SMART" id="SM00345">
    <property type="entry name" value="HTH_GNTR"/>
    <property type="match status" value="1"/>
</dbReference>
<dbReference type="PATRIC" id="fig|1280946.3.peg.2617"/>
<dbReference type="PANTHER" id="PTHR43537:SF5">
    <property type="entry name" value="UXU OPERON TRANSCRIPTIONAL REGULATOR"/>
    <property type="match status" value="1"/>
</dbReference>
<dbReference type="InterPro" id="IPR036388">
    <property type="entry name" value="WH-like_DNA-bd_sf"/>
</dbReference>
<dbReference type="PRINTS" id="PR00035">
    <property type="entry name" value="HTHGNTR"/>
</dbReference>
<dbReference type="AlphaFoldDB" id="A0A062U9M8"/>
<comment type="caution">
    <text evidence="5">The sequence shown here is derived from an EMBL/GenBank/DDBJ whole genome shotgun (WGS) entry which is preliminary data.</text>
</comment>
<reference evidence="5 6" key="1">
    <citation type="journal article" date="2014" name="Antonie Van Leeuwenhoek">
        <title>Hyphomonas beringensis sp. nov. and Hyphomonas chukchiensis sp. nov., isolated from surface seawater of the Bering Sea and Chukchi Sea.</title>
        <authorList>
            <person name="Li C."/>
            <person name="Lai Q."/>
            <person name="Li G."/>
            <person name="Dong C."/>
            <person name="Wang J."/>
            <person name="Liao Y."/>
            <person name="Shao Z."/>
        </authorList>
    </citation>
    <scope>NUCLEOTIDE SEQUENCE [LARGE SCALE GENOMIC DNA]</scope>
    <source>
        <strain evidence="5 6">25B14_1</strain>
    </source>
</reference>
<accession>A0A062U9M8</accession>
<evidence type="ECO:0000313" key="5">
    <source>
        <dbReference type="EMBL" id="KCZ53299.1"/>
    </source>
</evidence>
<dbReference type="GO" id="GO:0003677">
    <property type="term" value="F:DNA binding"/>
    <property type="evidence" value="ECO:0007669"/>
    <property type="project" value="UniProtKB-KW"/>
</dbReference>
<evidence type="ECO:0000256" key="3">
    <source>
        <dbReference type="ARBA" id="ARBA00023163"/>
    </source>
</evidence>
<gene>
    <name evidence="5" type="ORF">HY29_03520</name>
</gene>
<dbReference type="STRING" id="1280946.HY29_03520"/>
<dbReference type="RefSeq" id="WP_051601500.1">
    <property type="nucleotide sequence ID" value="NZ_AWFF01000054.1"/>
</dbReference>
<dbReference type="Pfam" id="PF07729">
    <property type="entry name" value="FCD"/>
    <property type="match status" value="1"/>
</dbReference>
<keyword evidence="2" id="KW-0238">DNA-binding</keyword>
<keyword evidence="1" id="KW-0805">Transcription regulation</keyword>
<dbReference type="EMBL" id="AWFF01000054">
    <property type="protein sequence ID" value="KCZ53299.1"/>
    <property type="molecule type" value="Genomic_DNA"/>
</dbReference>
<sequence>MALRLFEEVHNSIRRDLMRGNLKPGDKLPSERDLAEKLGVGRPVVREALRALENSGVLEFRKGASGGAFIRQGDGRAVSRTVNDLVFLGTLSLDQLTETRKCLLDQAVRLACERGTEVDFTALEKNIEQMRQALLAEDVETSISEIMDFYALLGTAAKNDVLTVMIGSLSEIIAQILLALKPDYLTDLVAMRLEVLSHIRNRDSEAASKAMNTHMEILHNYVVEKSKSLHTLNLEPFDLRT</sequence>
<evidence type="ECO:0000256" key="1">
    <source>
        <dbReference type="ARBA" id="ARBA00023015"/>
    </source>
</evidence>
<dbReference type="Proteomes" id="UP000027037">
    <property type="component" value="Unassembled WGS sequence"/>
</dbReference>
<organism evidence="5 6">
    <name type="scientific">Hyphomonas beringensis</name>
    <dbReference type="NCBI Taxonomy" id="1280946"/>
    <lineage>
        <taxon>Bacteria</taxon>
        <taxon>Pseudomonadati</taxon>
        <taxon>Pseudomonadota</taxon>
        <taxon>Alphaproteobacteria</taxon>
        <taxon>Hyphomonadales</taxon>
        <taxon>Hyphomonadaceae</taxon>
        <taxon>Hyphomonas</taxon>
    </lineage>
</organism>
<dbReference type="Gene3D" id="1.20.120.530">
    <property type="entry name" value="GntR ligand-binding domain-like"/>
    <property type="match status" value="1"/>
</dbReference>
<dbReference type="Pfam" id="PF00392">
    <property type="entry name" value="GntR"/>
    <property type="match status" value="1"/>
</dbReference>
<evidence type="ECO:0000313" key="6">
    <source>
        <dbReference type="Proteomes" id="UP000027037"/>
    </source>
</evidence>
<dbReference type="CDD" id="cd07377">
    <property type="entry name" value="WHTH_GntR"/>
    <property type="match status" value="1"/>
</dbReference>
<dbReference type="InterPro" id="IPR036390">
    <property type="entry name" value="WH_DNA-bd_sf"/>
</dbReference>
<dbReference type="InterPro" id="IPR000524">
    <property type="entry name" value="Tscrpt_reg_HTH_GntR"/>
</dbReference>
<dbReference type="PANTHER" id="PTHR43537">
    <property type="entry name" value="TRANSCRIPTIONAL REGULATOR, GNTR FAMILY"/>
    <property type="match status" value="1"/>
</dbReference>
<dbReference type="PROSITE" id="PS50949">
    <property type="entry name" value="HTH_GNTR"/>
    <property type="match status" value="1"/>
</dbReference>
<dbReference type="GO" id="GO:0003700">
    <property type="term" value="F:DNA-binding transcription factor activity"/>
    <property type="evidence" value="ECO:0007669"/>
    <property type="project" value="InterPro"/>
</dbReference>
<dbReference type="SUPFAM" id="SSF46785">
    <property type="entry name" value="Winged helix' DNA-binding domain"/>
    <property type="match status" value="1"/>
</dbReference>
<dbReference type="SMART" id="SM00895">
    <property type="entry name" value="FCD"/>
    <property type="match status" value="1"/>
</dbReference>
<dbReference type="Gene3D" id="1.10.10.10">
    <property type="entry name" value="Winged helix-like DNA-binding domain superfamily/Winged helix DNA-binding domain"/>
    <property type="match status" value="1"/>
</dbReference>
<keyword evidence="3" id="KW-0804">Transcription</keyword>